<dbReference type="InterPro" id="IPR009009">
    <property type="entry name" value="RlpA-like_DPBB"/>
</dbReference>
<dbReference type="AlphaFoldDB" id="A0A2X0MB47"/>
<evidence type="ECO:0000256" key="1">
    <source>
        <dbReference type="ARBA" id="ARBA00022729"/>
    </source>
</evidence>
<name>A0A2X0MB47_9BASI</name>
<dbReference type="EMBL" id="FQNC01000045">
    <property type="protein sequence ID" value="SGY60397.1"/>
    <property type="molecule type" value="Genomic_DNA"/>
</dbReference>
<sequence>MRSLTFYLSASTALSLLSAPLIFARHPISQLDSHATRPTLVKHVMNEGMLLRRAPVRSHSCRGRKRHDRRVSPGHDDKHEHRCDPHPKRKHKETDHKHRHNGDKAKHRNDHRHRHHVSQNRDPYASSTLSSQHSDTHTHKKHDQKHGKVHASVPDPTTGSGDKGKSGTQDPQSKQPQQPVGSTQKDSPPATRQPTPALLKAGKAGVITTFKGTMQGPATFYAAADDGRGNCLLPIREDNMFAAINDFAWAGSAQCGMCVRVETLDGNKSTTVMITNREPERVEGAIDLSEEAFTALAREEVGRLAVNWTPVDCVKAGLVTSQSPSVVWKNGSTEYWFGLQVRESALPLAQVSIRITSPGNTTSTPLDPGFSPWSLLNRTDYNFWLASSGIEDGKGGKSVGPFDIKVQYQDESEILFPAIKLNSEVLKQV</sequence>
<dbReference type="Gene3D" id="2.60.40.760">
    <property type="entry name" value="Expansin, cellulose-binding-like domain"/>
    <property type="match status" value="1"/>
</dbReference>
<dbReference type="InterPro" id="IPR051477">
    <property type="entry name" value="Expansin_CellWall"/>
</dbReference>
<feature type="signal peptide" evidence="3">
    <location>
        <begin position="1"/>
        <end position="24"/>
    </location>
</feature>
<feature type="compositionally biased region" description="Basic residues" evidence="2">
    <location>
        <begin position="138"/>
        <end position="149"/>
    </location>
</feature>
<reference evidence="5 6" key="1">
    <citation type="submission" date="2016-11" db="EMBL/GenBank/DDBJ databases">
        <authorList>
            <person name="Jaros S."/>
            <person name="Januszkiewicz K."/>
            <person name="Wedrychowicz H."/>
        </authorList>
    </citation>
    <scope>NUCLEOTIDE SEQUENCE [LARGE SCALE GENOMIC DNA]</scope>
</reference>
<dbReference type="InterPro" id="IPR049818">
    <property type="entry name" value="Expansin_EXLX1-like"/>
</dbReference>
<evidence type="ECO:0000256" key="2">
    <source>
        <dbReference type="SAM" id="MobiDB-lite"/>
    </source>
</evidence>
<evidence type="ECO:0000256" key="3">
    <source>
        <dbReference type="SAM" id="SignalP"/>
    </source>
</evidence>
<dbReference type="InterPro" id="IPR036908">
    <property type="entry name" value="RlpA-like_sf"/>
</dbReference>
<feature type="chain" id="PRO_5015905654" evidence="3">
    <location>
        <begin position="25"/>
        <end position="429"/>
    </location>
</feature>
<dbReference type="STRING" id="796604.A0A2X0MB47"/>
<dbReference type="CDD" id="cd22272">
    <property type="entry name" value="DPBB_EXLX1-like"/>
    <property type="match status" value="1"/>
</dbReference>
<dbReference type="NCBIfam" id="NF041144">
    <property type="entry name" value="expansin_EXLX1"/>
    <property type="match status" value="1"/>
</dbReference>
<organism evidence="5 6">
    <name type="scientific">Microbotryum silenes-dioicae</name>
    <dbReference type="NCBI Taxonomy" id="796604"/>
    <lineage>
        <taxon>Eukaryota</taxon>
        <taxon>Fungi</taxon>
        <taxon>Dikarya</taxon>
        <taxon>Basidiomycota</taxon>
        <taxon>Pucciniomycotina</taxon>
        <taxon>Microbotryomycetes</taxon>
        <taxon>Microbotryales</taxon>
        <taxon>Microbotryaceae</taxon>
        <taxon>Microbotryum</taxon>
    </lineage>
</organism>
<protein>
    <submittedName>
        <fullName evidence="5">BQ5605_C007g04425 protein</fullName>
    </submittedName>
</protein>
<feature type="compositionally biased region" description="Polar residues" evidence="2">
    <location>
        <begin position="169"/>
        <end position="194"/>
    </location>
</feature>
<feature type="domain" description="RlpA-like protein double-psi beta-barrel" evidence="4">
    <location>
        <begin position="256"/>
        <end position="307"/>
    </location>
</feature>
<dbReference type="InterPro" id="IPR036749">
    <property type="entry name" value="Expansin_CBD_sf"/>
</dbReference>
<evidence type="ECO:0000313" key="5">
    <source>
        <dbReference type="EMBL" id="SGY60397.1"/>
    </source>
</evidence>
<accession>A0A2X0MB47</accession>
<feature type="compositionally biased region" description="Basic residues" evidence="2">
    <location>
        <begin position="97"/>
        <end position="118"/>
    </location>
</feature>
<gene>
    <name evidence="5" type="primary">BQ5605_C007g04425</name>
    <name evidence="5" type="ORF">BQ5605_C007G04425</name>
</gene>
<dbReference type="Pfam" id="PF03330">
    <property type="entry name" value="DPBB_1"/>
    <property type="match status" value="1"/>
</dbReference>
<feature type="region of interest" description="Disordered" evidence="2">
    <location>
        <begin position="55"/>
        <end position="198"/>
    </location>
</feature>
<dbReference type="Proteomes" id="UP000249464">
    <property type="component" value="Unassembled WGS sequence"/>
</dbReference>
<dbReference type="Gene3D" id="2.40.40.10">
    <property type="entry name" value="RlpA-like domain"/>
    <property type="match status" value="1"/>
</dbReference>
<dbReference type="PANTHER" id="PTHR31836:SF21">
    <property type="entry name" value="EXPANSIN-LIKE PROTEIN 7"/>
    <property type="match status" value="1"/>
</dbReference>
<feature type="compositionally biased region" description="Basic residues" evidence="2">
    <location>
        <begin position="55"/>
        <end position="69"/>
    </location>
</feature>
<dbReference type="PANTHER" id="PTHR31836">
    <property type="match status" value="1"/>
</dbReference>
<proteinExistence type="predicted"/>
<keyword evidence="6" id="KW-1185">Reference proteome</keyword>
<evidence type="ECO:0000313" key="6">
    <source>
        <dbReference type="Proteomes" id="UP000249464"/>
    </source>
</evidence>
<feature type="compositionally biased region" description="Basic and acidic residues" evidence="2">
    <location>
        <begin position="70"/>
        <end position="96"/>
    </location>
</feature>
<dbReference type="SUPFAM" id="SSF50685">
    <property type="entry name" value="Barwin-like endoglucanases"/>
    <property type="match status" value="1"/>
</dbReference>
<evidence type="ECO:0000259" key="4">
    <source>
        <dbReference type="Pfam" id="PF03330"/>
    </source>
</evidence>
<keyword evidence="1 3" id="KW-0732">Signal</keyword>